<dbReference type="GO" id="GO:0015067">
    <property type="term" value="F:amidinotransferase activity"/>
    <property type="evidence" value="ECO:0007669"/>
    <property type="project" value="InterPro"/>
</dbReference>
<organism evidence="4 5">
    <name type="scientific">Aquicella siphonis</name>
    <dbReference type="NCBI Taxonomy" id="254247"/>
    <lineage>
        <taxon>Bacteria</taxon>
        <taxon>Pseudomonadati</taxon>
        <taxon>Pseudomonadota</taxon>
        <taxon>Gammaproteobacteria</taxon>
        <taxon>Legionellales</taxon>
        <taxon>Coxiellaceae</taxon>
        <taxon>Aquicella</taxon>
    </lineage>
</organism>
<sequence length="347" mass="39481">MSLINVYNEWDPVEEILVGTPLHARMPHLDRGFQVLRQASADLFDSLTSGAIPQQIIEETEEDIQIFIETLLKLNIQVKRPDPVLFEGTFKTLDFEAEHYFSYCPRDILLAIGNTVIETPNVFRSRYFESVAYKNILMEYMTSGARWVAAPKPRLLDSLYNDTDKNQPALKNHEPVFDAANVLRAGKDLFYLVSDSGNELGWQWLQGFLGNDYRVHPCRGLYSSMHIDSTISLLRPGLALINPARVTENNLPPLLEKWDLLIAPEMIEYHYSNAGSFSSVWLGMNLLMLAPDLAVVDSHQLPLIRMLEKHGIRVIPLALRHGRTLGGGFHCITLDVRRKGKLEDYFS</sequence>
<dbReference type="EMBL" id="LR699119">
    <property type="protein sequence ID" value="VVC76938.1"/>
    <property type="molecule type" value="Genomic_DNA"/>
</dbReference>
<dbReference type="Gene3D" id="3.75.10.10">
    <property type="entry name" value="L-arginine/glycine Amidinotransferase, Chain A"/>
    <property type="match status" value="1"/>
</dbReference>
<keyword evidence="2 4" id="KW-0808">Transferase</keyword>
<feature type="active site" description="Amidino-cysteine intermediate" evidence="3">
    <location>
        <position position="331"/>
    </location>
</feature>
<dbReference type="OrthoDB" id="258252at2"/>
<feature type="active site" evidence="3">
    <location>
        <position position="178"/>
    </location>
</feature>
<comment type="similarity">
    <text evidence="1">Belongs to the amidinotransferase family.</text>
</comment>
<evidence type="ECO:0000256" key="1">
    <source>
        <dbReference type="ARBA" id="ARBA00006943"/>
    </source>
</evidence>
<accession>A0A5E4PK92</accession>
<keyword evidence="5" id="KW-1185">Reference proteome</keyword>
<dbReference type="AlphaFoldDB" id="A0A5E4PK92"/>
<dbReference type="PANTHER" id="PTHR10488">
    <property type="entry name" value="GLYCINE AMIDINOTRANSFERASE, MITOCHONDRIAL"/>
    <property type="match status" value="1"/>
</dbReference>
<evidence type="ECO:0000256" key="2">
    <source>
        <dbReference type="ARBA" id="ARBA00022679"/>
    </source>
</evidence>
<evidence type="ECO:0000313" key="5">
    <source>
        <dbReference type="Proteomes" id="UP000324194"/>
    </source>
</evidence>
<dbReference type="SUPFAM" id="SSF55909">
    <property type="entry name" value="Pentein"/>
    <property type="match status" value="1"/>
</dbReference>
<evidence type="ECO:0000256" key="3">
    <source>
        <dbReference type="PIRSR" id="PIRSR633195-1"/>
    </source>
</evidence>
<dbReference type="PANTHER" id="PTHR10488:SF1">
    <property type="entry name" value="GLYCINE AMIDINOTRANSFERASE, MITOCHONDRIAL"/>
    <property type="match status" value="1"/>
</dbReference>
<feature type="active site" evidence="3">
    <location>
        <position position="226"/>
    </location>
</feature>
<dbReference type="RefSeq" id="WP_148340219.1">
    <property type="nucleotide sequence ID" value="NZ_LR699119.1"/>
</dbReference>
<protein>
    <submittedName>
        <fullName evidence="4">Inosamine-phosphate amidinotransferase 1</fullName>
    </submittedName>
</protein>
<dbReference type="KEGG" id="asip:AQUSIP_22650"/>
<dbReference type="Proteomes" id="UP000324194">
    <property type="component" value="Chromosome 1"/>
</dbReference>
<name>A0A5E4PK92_9COXI</name>
<dbReference type="InterPro" id="IPR033195">
    <property type="entry name" value="AmidinoTrfase"/>
</dbReference>
<proteinExistence type="inferred from homology"/>
<gene>
    <name evidence="4" type="primary">strB1</name>
    <name evidence="4" type="ORF">AQUSIP_22650</name>
</gene>
<reference evidence="4 5" key="1">
    <citation type="submission" date="2019-08" db="EMBL/GenBank/DDBJ databases">
        <authorList>
            <person name="Guy L."/>
        </authorList>
    </citation>
    <scope>NUCLEOTIDE SEQUENCE [LARGE SCALE GENOMIC DNA]</scope>
    <source>
        <strain evidence="4 5">SGT-108</strain>
    </source>
</reference>
<evidence type="ECO:0000313" key="4">
    <source>
        <dbReference type="EMBL" id="VVC76938.1"/>
    </source>
</evidence>